<organism evidence="2 3">
    <name type="scientific">Novispirillum itersonii</name>
    <name type="common">Aquaspirillum itersonii</name>
    <dbReference type="NCBI Taxonomy" id="189"/>
    <lineage>
        <taxon>Bacteria</taxon>
        <taxon>Pseudomonadati</taxon>
        <taxon>Pseudomonadota</taxon>
        <taxon>Alphaproteobacteria</taxon>
        <taxon>Rhodospirillales</taxon>
        <taxon>Novispirillaceae</taxon>
        <taxon>Novispirillum</taxon>
    </lineage>
</organism>
<proteinExistence type="predicted"/>
<protein>
    <recommendedName>
        <fullName evidence="4">NHLP leader peptide family natural product</fullName>
    </recommendedName>
</protein>
<dbReference type="GO" id="GO:0046914">
    <property type="term" value="F:transition metal ion binding"/>
    <property type="evidence" value="ECO:0007669"/>
    <property type="project" value="InterPro"/>
</dbReference>
<reference evidence="2 3" key="1">
    <citation type="submission" date="2020-08" db="EMBL/GenBank/DDBJ databases">
        <title>Genomic Encyclopedia of Type Strains, Phase IV (KMG-IV): sequencing the most valuable type-strain genomes for metagenomic binning, comparative biology and taxonomic classification.</title>
        <authorList>
            <person name="Goeker M."/>
        </authorList>
    </citation>
    <scope>NUCLEOTIDE SEQUENCE [LARGE SCALE GENOMIC DNA]</scope>
    <source>
        <strain evidence="2 3">DSM 11590</strain>
    </source>
</reference>
<evidence type="ECO:0008006" key="4">
    <source>
        <dbReference type="Google" id="ProtNLM"/>
    </source>
</evidence>
<evidence type="ECO:0000256" key="1">
    <source>
        <dbReference type="SAM" id="MobiDB-lite"/>
    </source>
</evidence>
<dbReference type="InterPro" id="IPR022513">
    <property type="entry name" value="TOMM_pelo"/>
</dbReference>
<dbReference type="NCBIfam" id="TIGR03793">
    <property type="entry name" value="leader_NHLP"/>
    <property type="match status" value="1"/>
</dbReference>
<dbReference type="GO" id="GO:0003824">
    <property type="term" value="F:catalytic activity"/>
    <property type="evidence" value="ECO:0007669"/>
    <property type="project" value="InterPro"/>
</dbReference>
<keyword evidence="3" id="KW-1185">Reference proteome</keyword>
<comment type="caution">
    <text evidence="2">The sequence shown here is derived from an EMBL/GenBank/DDBJ whole genome shotgun (WGS) entry which is preliminary data.</text>
</comment>
<sequence>MPAPSATPSIEDVIDARLSDHRAILLRAHRDPRFRSALLANPARALQDAFGITLPPGLTLDVVQETASRSVLVLPLEVAQPPGELSDHDLESVAAGNGSASRGPSDSALTPVKRLS</sequence>
<evidence type="ECO:0000313" key="3">
    <source>
        <dbReference type="Proteomes" id="UP000544872"/>
    </source>
</evidence>
<dbReference type="RefSeq" id="WP_184263160.1">
    <property type="nucleotide sequence ID" value="NZ_JACIIX010000005.1"/>
</dbReference>
<gene>
    <name evidence="2" type="ORF">FHS48_001744</name>
</gene>
<dbReference type="Proteomes" id="UP000544872">
    <property type="component" value="Unassembled WGS sequence"/>
</dbReference>
<dbReference type="SUPFAM" id="SSF56209">
    <property type="entry name" value="Nitrile hydratase alpha chain"/>
    <property type="match status" value="1"/>
</dbReference>
<name>A0A7W9ZHE4_NOVIT</name>
<feature type="region of interest" description="Disordered" evidence="1">
    <location>
        <begin position="81"/>
        <end position="116"/>
    </location>
</feature>
<dbReference type="InterPro" id="IPR036648">
    <property type="entry name" value="CN_Hdrase_a/SCN_Hdrase_g_sf"/>
</dbReference>
<evidence type="ECO:0000313" key="2">
    <source>
        <dbReference type="EMBL" id="MBB6210329.1"/>
    </source>
</evidence>
<dbReference type="Gene3D" id="3.90.330.10">
    <property type="entry name" value="Nitrile hydratase alpha /Thiocyanate hydrolase gamma"/>
    <property type="match status" value="1"/>
</dbReference>
<accession>A0A7W9ZHE4</accession>
<feature type="compositionally biased region" description="Polar residues" evidence="1">
    <location>
        <begin position="98"/>
        <end position="108"/>
    </location>
</feature>
<dbReference type="AlphaFoldDB" id="A0A7W9ZHE4"/>
<dbReference type="EMBL" id="JACIIX010000005">
    <property type="protein sequence ID" value="MBB6210329.1"/>
    <property type="molecule type" value="Genomic_DNA"/>
</dbReference>